<organism evidence="5 6">
    <name type="scientific">Aspergillus taichungensis</name>
    <dbReference type="NCBI Taxonomy" id="482145"/>
    <lineage>
        <taxon>Eukaryota</taxon>
        <taxon>Fungi</taxon>
        <taxon>Dikarya</taxon>
        <taxon>Ascomycota</taxon>
        <taxon>Pezizomycotina</taxon>
        <taxon>Eurotiomycetes</taxon>
        <taxon>Eurotiomycetidae</taxon>
        <taxon>Eurotiales</taxon>
        <taxon>Aspergillaceae</taxon>
        <taxon>Aspergillus</taxon>
        <taxon>Aspergillus subgen. Circumdati</taxon>
    </lineage>
</organism>
<dbReference type="OrthoDB" id="194358at2759"/>
<dbReference type="EMBL" id="KZ559521">
    <property type="protein sequence ID" value="PLN83089.1"/>
    <property type="molecule type" value="Genomic_DNA"/>
</dbReference>
<evidence type="ECO:0000256" key="3">
    <source>
        <dbReference type="PROSITE-ProRule" id="PRU00023"/>
    </source>
</evidence>
<protein>
    <submittedName>
        <fullName evidence="5">Ankyrin</fullName>
    </submittedName>
</protein>
<dbReference type="InterPro" id="IPR002110">
    <property type="entry name" value="Ankyrin_rpt"/>
</dbReference>
<feature type="repeat" description="ANK" evidence="3">
    <location>
        <begin position="488"/>
        <end position="520"/>
    </location>
</feature>
<dbReference type="InterPro" id="IPR036770">
    <property type="entry name" value="Ankyrin_rpt-contain_sf"/>
</dbReference>
<dbReference type="PROSITE" id="PS50088">
    <property type="entry name" value="ANK_REPEAT"/>
    <property type="match status" value="5"/>
</dbReference>
<evidence type="ECO:0000313" key="6">
    <source>
        <dbReference type="Proteomes" id="UP000235023"/>
    </source>
</evidence>
<accession>A0A2J5I020</accession>
<evidence type="ECO:0000259" key="4">
    <source>
        <dbReference type="Pfam" id="PF14420"/>
    </source>
</evidence>
<feature type="repeat" description="ANK" evidence="3">
    <location>
        <begin position="940"/>
        <end position="972"/>
    </location>
</feature>
<sequence length="1026" mass="112525">MVQSQWDLHKAEIRRIYITEGRTVRELRNYMATTHGFHKKEGQYHRKLKQWRFRKYRMGAEKWKYVKRQIEKRNKMNKASDVFINGERCPPDIVHAEIRRQGFETVMDIYGRAPSPRAPDDVMVCTPGPLTLPVWPSNLPWFNFSQTALRDIANDNFPQTERLSESTISAPDEENNHLKLVSRNIAIARLGLSSPLAGKAADILHTSESISRMAAVLNSIMPEEHIGQNMKISDCLCRTRDKAAFTGVIHVALFLMSNNFVLQATNVSGDQIRTEDEMVLKVFYLAGLHADQRIRSLLSMPGATAHAISLKFWASAVRTHHLEAIQLLLKAGINPDTRVLFNDDPVQPLEIATRSRDNAVALEMTRLLLSYKVCSNESEALESALYHATEAGNTGLMELLLLKGANVSGHTLKAAILLNIPDVLETLLAADSDVNKRCDHGIQDKDYSMLGIAVERNDVPLTRRLLALGAKVDAYQQVCFTAYSIDKWQSTTLGLAAIEANDSMIDLLLTAGANVNHKTREPFYASPLVLAVENGHKRLTERFLEAGADVASGDATGGSTLVQRALAGDNQELGEILMANGARVESKFIKDYFSAMLLQKVKENDLEAVSYWIACGATVNDTHEGDTVLGAAVCQGNCEMVETLLRAGAVNTGEKLVRIGDVETAMHLEQRGMLSGILLSNGQQILVNAIKFDDSGLIRFLMDCGADQLGEDIEHQKFKSSGEDVPSTTGILNTPLGQATYQGELQLAETLVERATQRCQIYGDFAFLDLFLHALDGRTCAAPNSYAIDRLLDTGLDPQGNVTICVGRITRCRRLSPIELFRSLLIFGNWDSRTKGRALAMCIDSECKNLVLIDGSYDVSMILNLLTAGADIGWTSPETSTGNKEIVEILLQAGADVNAPASRHLGKSALQCAAHGGNMELVDTLLMAGATVDQGPAEAGGATALQFASILGHINIARKLLREGAEIDAPRALYWGRTALEGAAESGASVHGTTRRHRTQYAAAKLLRDFGGWEVFDLDEYKGING</sequence>
<dbReference type="PROSITE" id="PS50297">
    <property type="entry name" value="ANK_REP_REGION"/>
    <property type="match status" value="3"/>
</dbReference>
<dbReference type="PANTHER" id="PTHR24198:SF165">
    <property type="entry name" value="ANKYRIN REPEAT-CONTAINING PROTEIN-RELATED"/>
    <property type="match status" value="1"/>
</dbReference>
<keyword evidence="2 3" id="KW-0040">ANK repeat</keyword>
<keyword evidence="6" id="KW-1185">Reference proteome</keyword>
<name>A0A2J5I020_9EURO</name>
<dbReference type="InterPro" id="IPR025676">
    <property type="entry name" value="Clr5_dom"/>
</dbReference>
<gene>
    <name evidence="5" type="ORF">BDW42DRAFT_200168</name>
</gene>
<feature type="repeat" description="ANK" evidence="3">
    <location>
        <begin position="526"/>
        <end position="555"/>
    </location>
</feature>
<dbReference type="PANTHER" id="PTHR24198">
    <property type="entry name" value="ANKYRIN REPEAT AND PROTEIN KINASE DOMAIN-CONTAINING PROTEIN"/>
    <property type="match status" value="1"/>
</dbReference>
<evidence type="ECO:0000256" key="2">
    <source>
        <dbReference type="ARBA" id="ARBA00023043"/>
    </source>
</evidence>
<feature type="repeat" description="ANK" evidence="3">
    <location>
        <begin position="624"/>
        <end position="649"/>
    </location>
</feature>
<feature type="domain" description="Clr5" evidence="4">
    <location>
        <begin position="4"/>
        <end position="55"/>
    </location>
</feature>
<dbReference type="Proteomes" id="UP000235023">
    <property type="component" value="Unassembled WGS sequence"/>
</dbReference>
<dbReference type="SUPFAM" id="SSF48403">
    <property type="entry name" value="Ankyrin repeat"/>
    <property type="match status" value="2"/>
</dbReference>
<proteinExistence type="predicted"/>
<reference evidence="6" key="1">
    <citation type="submission" date="2017-12" db="EMBL/GenBank/DDBJ databases">
        <authorList>
            <consortium name="DOE Joint Genome Institute"/>
            <person name="Mondo S.J."/>
            <person name="Kjaerbolling I."/>
            <person name="Vesth T.C."/>
            <person name="Frisvad J.C."/>
            <person name="Nybo J.L."/>
            <person name="Theobald S."/>
            <person name="Kuo A."/>
            <person name="Bowyer P."/>
            <person name="Matsuda Y."/>
            <person name="Lyhne E.K."/>
            <person name="Kogle M.E."/>
            <person name="Clum A."/>
            <person name="Lipzen A."/>
            <person name="Salamov A."/>
            <person name="Ngan C.Y."/>
            <person name="Daum C."/>
            <person name="Chiniquy J."/>
            <person name="Barry K."/>
            <person name="LaButti K."/>
            <person name="Haridas S."/>
            <person name="Simmons B.A."/>
            <person name="Magnuson J.K."/>
            <person name="Mortensen U.H."/>
            <person name="Larsen T.O."/>
            <person name="Grigoriev I.V."/>
            <person name="Baker S.E."/>
            <person name="Andersen M.R."/>
            <person name="Nordberg H.P."/>
            <person name="Cantor M.N."/>
            <person name="Hua S.X."/>
        </authorList>
    </citation>
    <scope>NUCLEOTIDE SEQUENCE [LARGE SCALE GENOMIC DNA]</scope>
    <source>
        <strain evidence="6">IBT 19404</strain>
    </source>
</reference>
<dbReference type="AlphaFoldDB" id="A0A2J5I020"/>
<evidence type="ECO:0000256" key="1">
    <source>
        <dbReference type="ARBA" id="ARBA00022737"/>
    </source>
</evidence>
<dbReference type="Gene3D" id="1.25.40.20">
    <property type="entry name" value="Ankyrin repeat-containing domain"/>
    <property type="match status" value="4"/>
</dbReference>
<evidence type="ECO:0000313" key="5">
    <source>
        <dbReference type="EMBL" id="PLN83089.1"/>
    </source>
</evidence>
<dbReference type="Pfam" id="PF12796">
    <property type="entry name" value="Ank_2"/>
    <property type="match status" value="2"/>
</dbReference>
<dbReference type="SMART" id="SM00248">
    <property type="entry name" value="ANK"/>
    <property type="match status" value="10"/>
</dbReference>
<feature type="repeat" description="ANK" evidence="3">
    <location>
        <begin position="905"/>
        <end position="937"/>
    </location>
</feature>
<keyword evidence="1" id="KW-0677">Repeat</keyword>
<dbReference type="Pfam" id="PF14420">
    <property type="entry name" value="Clr5"/>
    <property type="match status" value="1"/>
</dbReference>